<reference evidence="1" key="1">
    <citation type="submission" date="2021-06" db="EMBL/GenBank/DDBJ databases">
        <authorList>
            <person name="Kallberg Y."/>
            <person name="Tangrot J."/>
            <person name="Rosling A."/>
        </authorList>
    </citation>
    <scope>NUCLEOTIDE SEQUENCE</scope>
    <source>
        <strain evidence="1">CL356</strain>
    </source>
</reference>
<feature type="non-terminal residue" evidence="1">
    <location>
        <position position="1"/>
    </location>
</feature>
<keyword evidence="2" id="KW-1185">Reference proteome</keyword>
<accession>A0ACA9L837</accession>
<evidence type="ECO:0000313" key="2">
    <source>
        <dbReference type="Proteomes" id="UP000789525"/>
    </source>
</evidence>
<gene>
    <name evidence="1" type="ORF">ACOLOM_LOCUS3435</name>
</gene>
<sequence length="218" mass="26158">TTTNAFIIFRINLQSALQSLFDKKKIKRPINGEVSRFAKLLWQPLNEEYKKNMKLYINDYYQNLPKHPPRIIHYQLQICKERNKKRNNMHDPPREYTQNKEVHKKDSFKDPFAYSAIHDMGNPSREYTQSEEVPKGDFFEYSVYSFMHNMHSPPREYTQNEEVPKGDSFEDSVYSFMHNMHSPPREYTQSEIPEDSFENFSAMLSTNDFSREYIFHSE</sequence>
<protein>
    <submittedName>
        <fullName evidence="1">3764_t:CDS:1</fullName>
    </submittedName>
</protein>
<comment type="caution">
    <text evidence="1">The sequence shown here is derived from an EMBL/GenBank/DDBJ whole genome shotgun (WGS) entry which is preliminary data.</text>
</comment>
<name>A0ACA9L837_9GLOM</name>
<organism evidence="1 2">
    <name type="scientific">Acaulospora colombiana</name>
    <dbReference type="NCBI Taxonomy" id="27376"/>
    <lineage>
        <taxon>Eukaryota</taxon>
        <taxon>Fungi</taxon>
        <taxon>Fungi incertae sedis</taxon>
        <taxon>Mucoromycota</taxon>
        <taxon>Glomeromycotina</taxon>
        <taxon>Glomeromycetes</taxon>
        <taxon>Diversisporales</taxon>
        <taxon>Acaulosporaceae</taxon>
        <taxon>Acaulospora</taxon>
    </lineage>
</organism>
<dbReference type="Proteomes" id="UP000789525">
    <property type="component" value="Unassembled WGS sequence"/>
</dbReference>
<proteinExistence type="predicted"/>
<dbReference type="EMBL" id="CAJVPT010005090">
    <property type="protein sequence ID" value="CAG8515999.1"/>
    <property type="molecule type" value="Genomic_DNA"/>
</dbReference>
<evidence type="ECO:0000313" key="1">
    <source>
        <dbReference type="EMBL" id="CAG8515999.1"/>
    </source>
</evidence>